<keyword evidence="8" id="KW-1185">Reference proteome</keyword>
<dbReference type="Pfam" id="PF13445">
    <property type="entry name" value="zf-RING_UBOX"/>
    <property type="match status" value="1"/>
</dbReference>
<dbReference type="AlphaFoldDB" id="A0A9N8H491"/>
<accession>A0A9N8H491</accession>
<evidence type="ECO:0000256" key="3">
    <source>
        <dbReference type="ARBA" id="ARBA00022833"/>
    </source>
</evidence>
<evidence type="ECO:0000259" key="6">
    <source>
        <dbReference type="PROSITE" id="PS50089"/>
    </source>
</evidence>
<feature type="compositionally biased region" description="Polar residues" evidence="5">
    <location>
        <begin position="351"/>
        <end position="360"/>
    </location>
</feature>
<dbReference type="GO" id="GO:0008270">
    <property type="term" value="F:zinc ion binding"/>
    <property type="evidence" value="ECO:0007669"/>
    <property type="project" value="UniProtKB-KW"/>
</dbReference>
<feature type="compositionally biased region" description="Basic and acidic residues" evidence="5">
    <location>
        <begin position="243"/>
        <end position="252"/>
    </location>
</feature>
<feature type="domain" description="RING-type" evidence="6">
    <location>
        <begin position="142"/>
        <end position="202"/>
    </location>
</feature>
<feature type="compositionally biased region" description="Polar residues" evidence="5">
    <location>
        <begin position="440"/>
        <end position="455"/>
    </location>
</feature>
<comment type="caution">
    <text evidence="7">The sequence shown here is derived from an EMBL/GenBank/DDBJ whole genome shotgun (WGS) entry which is preliminary data.</text>
</comment>
<feature type="compositionally biased region" description="Basic residues" evidence="5">
    <location>
        <begin position="409"/>
        <end position="424"/>
    </location>
</feature>
<feature type="compositionally biased region" description="Acidic residues" evidence="5">
    <location>
        <begin position="335"/>
        <end position="350"/>
    </location>
</feature>
<feature type="compositionally biased region" description="Basic residues" evidence="5">
    <location>
        <begin position="391"/>
        <end position="400"/>
    </location>
</feature>
<feature type="region of interest" description="Disordered" evidence="5">
    <location>
        <begin position="301"/>
        <end position="541"/>
    </location>
</feature>
<dbReference type="Proteomes" id="UP001153069">
    <property type="component" value="Unassembled WGS sequence"/>
</dbReference>
<keyword evidence="3" id="KW-0862">Zinc</keyword>
<feature type="compositionally biased region" description="Basic and acidic residues" evidence="5">
    <location>
        <begin position="1056"/>
        <end position="1076"/>
    </location>
</feature>
<evidence type="ECO:0000256" key="2">
    <source>
        <dbReference type="ARBA" id="ARBA00022771"/>
    </source>
</evidence>
<evidence type="ECO:0000256" key="1">
    <source>
        <dbReference type="ARBA" id="ARBA00022723"/>
    </source>
</evidence>
<feature type="compositionally biased region" description="Basic and acidic residues" evidence="5">
    <location>
        <begin position="527"/>
        <end position="541"/>
    </location>
</feature>
<keyword evidence="1" id="KW-0479">Metal-binding</keyword>
<dbReference type="SUPFAM" id="SSF57850">
    <property type="entry name" value="RING/U-box"/>
    <property type="match status" value="1"/>
</dbReference>
<gene>
    <name evidence="7" type="ORF">SEMRO_5_G004570.1</name>
</gene>
<feature type="compositionally biased region" description="Basic and acidic residues" evidence="5">
    <location>
        <begin position="961"/>
        <end position="973"/>
    </location>
</feature>
<evidence type="ECO:0000256" key="4">
    <source>
        <dbReference type="PROSITE-ProRule" id="PRU00175"/>
    </source>
</evidence>
<feature type="region of interest" description="Disordered" evidence="5">
    <location>
        <begin position="239"/>
        <end position="258"/>
    </location>
</feature>
<reference evidence="7" key="1">
    <citation type="submission" date="2020-06" db="EMBL/GenBank/DDBJ databases">
        <authorList>
            <consortium name="Plant Systems Biology data submission"/>
        </authorList>
    </citation>
    <scope>NUCLEOTIDE SEQUENCE</scope>
    <source>
        <strain evidence="7">D6</strain>
    </source>
</reference>
<evidence type="ECO:0000313" key="7">
    <source>
        <dbReference type="EMBL" id="CAB9496483.1"/>
    </source>
</evidence>
<feature type="region of interest" description="Disordered" evidence="5">
    <location>
        <begin position="947"/>
        <end position="1076"/>
    </location>
</feature>
<sequence>MSGTSSTLEGSVLDYYFCAIQRDEDDKFSSDIDSPLCPIVGKCGHSFCKKNLEDYFSKIKRGRTKRLPCIYHCSRKRKSRESGVLTREKIPAFTRNEFAPNYSLCQAIRDITTLQTKLLHAGHDRRKKVLRDAPKMATFHKCPNCQTEFTTESNNQDAMASPHAPIVGICGHTFCLSCFFDMHAAALSQTRQLKYFRCLTCKREKSFHSESYWENISLKSALRYWHGLREGKVDLRNLQQQSHDSDKEEASAARHIPVRRIKREEPCSEWMIQQNPTPNNHNKPQQQQQPPLQIIKIEPEDDDEEVTSPNNKNGPANEAVPRFDSKTYEDKAHDEEEFDWDPQEWEDDDNPTSIRHSVSVKQEEREESNDDQLHCNGDNANLPVAGGSHSSSRKQQRKKNPPLNNNETKKRKKKEKSSLGKKRRREEERLEERNHEDRPSITNTRARTGSQQSKSLVVDKDRNQKSIRNHGGESHGDANDNHPRGFSGNDQGSEPHQHPVARTQEPSFHHHQDEGVIDIDDSSDEQEVTRESQHISTDHYNDVIDVGDEEEDAAVAVEEAAIKAEDSERENQDEASVNAVAAHHDAASLPQAAVKTEYSERENQEEAAVKAEAVNHGATRAEDPAVAVEAPVEVESKVVSGTPRFVFDEHNPNVELNLLVYNLRKEGKLQFLLWDELNPGGLDWHVYDDSHSLLCVVPDRHVKKLMDDEYADMITKSKSSNFEVLKYDHAEKQWLVESIKEEERVVEEAYVKTTFVKEFIERAKERSPEWLPIKPWCRTLPPIDADHARGISVGALRFPSVGGNDWKLLCGFASAVHSMGLQTGAEEMYKAMRAGPNDEHEHQIERLGNAVEAYLPDYRLWESENAFCQNFDMSVEIQRHHPPMIVRPKLAKPAWTCLLVIYNDLIFEPNSGCILKATVENFAACCGCPGMFIGIARSWSLVPKSEVPEPTMKKQGGRNGGSKEENQSGDKRTQPRHGNMRSADQAPGIKAEDRPSGSFQSNRGFNDLEGRHRGGGFRNQNGRGRNDADHSRTGSNEPSHRGNSRNGYAGRPHINPSDRRGAFHDRASDYRRRGRR</sequence>
<feature type="compositionally biased region" description="Basic and acidic residues" evidence="5">
    <location>
        <begin position="425"/>
        <end position="439"/>
    </location>
</feature>
<dbReference type="InterPro" id="IPR027370">
    <property type="entry name" value="Znf-RING_euk"/>
</dbReference>
<dbReference type="Gene3D" id="3.30.40.10">
    <property type="entry name" value="Zinc/RING finger domain, C3HC4 (zinc finger)"/>
    <property type="match status" value="1"/>
</dbReference>
<name>A0A9N8H491_9STRA</name>
<evidence type="ECO:0000313" key="8">
    <source>
        <dbReference type="Proteomes" id="UP001153069"/>
    </source>
</evidence>
<dbReference type="InterPro" id="IPR013083">
    <property type="entry name" value="Znf_RING/FYVE/PHD"/>
</dbReference>
<feature type="compositionally biased region" description="Basic and acidic residues" evidence="5">
    <location>
        <begin position="457"/>
        <end position="483"/>
    </location>
</feature>
<keyword evidence="2 4" id="KW-0863">Zinc-finger</keyword>
<dbReference type="PROSITE" id="PS50089">
    <property type="entry name" value="ZF_RING_2"/>
    <property type="match status" value="1"/>
</dbReference>
<dbReference type="EMBL" id="CAICTM010000005">
    <property type="protein sequence ID" value="CAB9496483.1"/>
    <property type="molecule type" value="Genomic_DNA"/>
</dbReference>
<feature type="compositionally biased region" description="Acidic residues" evidence="5">
    <location>
        <begin position="515"/>
        <end position="526"/>
    </location>
</feature>
<dbReference type="InterPro" id="IPR001841">
    <property type="entry name" value="Znf_RING"/>
</dbReference>
<protein>
    <recommendedName>
        <fullName evidence="6">RING-type domain-containing protein</fullName>
    </recommendedName>
</protein>
<evidence type="ECO:0000256" key="5">
    <source>
        <dbReference type="SAM" id="MobiDB-lite"/>
    </source>
</evidence>
<organism evidence="7 8">
    <name type="scientific">Seminavis robusta</name>
    <dbReference type="NCBI Taxonomy" id="568900"/>
    <lineage>
        <taxon>Eukaryota</taxon>
        <taxon>Sar</taxon>
        <taxon>Stramenopiles</taxon>
        <taxon>Ochrophyta</taxon>
        <taxon>Bacillariophyta</taxon>
        <taxon>Bacillariophyceae</taxon>
        <taxon>Bacillariophycidae</taxon>
        <taxon>Naviculales</taxon>
        <taxon>Naviculaceae</taxon>
        <taxon>Seminavis</taxon>
    </lineage>
</organism>
<feature type="compositionally biased region" description="Basic and acidic residues" evidence="5">
    <location>
        <begin position="321"/>
        <end position="334"/>
    </location>
</feature>
<proteinExistence type="predicted"/>